<feature type="compositionally biased region" description="Pro residues" evidence="1">
    <location>
        <begin position="137"/>
        <end position="149"/>
    </location>
</feature>
<accession>A0AAW0PSB5</accession>
<gene>
    <name evidence="2" type="ORF">WMY93_004834</name>
</gene>
<dbReference type="PANTHER" id="PTHR22042">
    <property type="entry name" value="TANKYRASE 1 BINDING PROTEIN"/>
    <property type="match status" value="1"/>
</dbReference>
<feature type="compositionally biased region" description="Polar residues" evidence="1">
    <location>
        <begin position="522"/>
        <end position="533"/>
    </location>
</feature>
<feature type="compositionally biased region" description="Basic and acidic residues" evidence="1">
    <location>
        <begin position="860"/>
        <end position="899"/>
    </location>
</feature>
<reference evidence="3" key="1">
    <citation type="submission" date="2024-04" db="EMBL/GenBank/DDBJ databases">
        <title>Salinicola lusitanus LLJ914,a marine bacterium isolated from the Okinawa Trough.</title>
        <authorList>
            <person name="Li J."/>
        </authorList>
    </citation>
    <scope>NUCLEOTIDE SEQUENCE [LARGE SCALE GENOMIC DNA]</scope>
</reference>
<feature type="compositionally biased region" description="Basic and acidic residues" evidence="1">
    <location>
        <begin position="493"/>
        <end position="520"/>
    </location>
</feature>
<sequence length="936" mass="104985">MPFPIATTLCGSKCESAHSTIGRSYLVVLRIPEVGQLIGINSGKPAPFKTVHFYDMTSLIENPRNQSSSSDGQQVKSADTFHSVRWSLHMAAEVEVQSGEVGMSGGRLHLSPLMDSNNKNRLDLSPMNQSPFISPEPSKPVPGPKPRLTPKPFTVDRNPTIKPILAPKPQPRPRSESTRTAGHKPELPNTPKPQTPPTTNKPKPAATNPTRPASTTFKTSKLNTGQTTKPVAQPFKPAPPLAGDINKPLSPKPSDLTYSRSLKRPPSAEWSGPTKREEQNSPNKVGQEEKERTKSEPAVILRPRSNRQRPVSAIYATSPTKADSPNLSFLRSERRPLSADLTSKFESAGLSAHRKSPRENEHTPEENVQKKEQEKAAKATLQNANKADQSRDNVLSKDGEEMRGGSIKSRISLLLDSSSPVSPVVESAPDTPTQPAPEPEPAVDVKQLIKQLTEDQITPNQSPVLKPALKPRPLPLDLTKRFSPDPAVSLNDATDRHDASKAPQKREEDSTRTPSDEKTFMDLNNFQDQTKTPVSERPDGTFSPKETEAFTVRASVFENVIEKHNVLMVDDNKKEKTLPDETEEEGKLVTATYKEPVSPPGPVRVVHAFDTVPAAEGSTVTSENIPSAQWEDKAMTLRSRRSEGTKTAPDKTSPEQNSTTPRYLRVGALPKWNLEDDIDMETGMPKDSPKDFETEDATAPAAAAKRLKTQQTEEQAKPRATYFALTGQMQETIAATSDAADSSPFSDPPAQWSSQGKVLPFKRNPSLDAAVGKTSESDTDNASIIESQREKQRQLEMERHAELEHARLKERERQKEKQEFDEKQRALEISKQFELERLQHLEFEKQRQLELRRQRQMLIEKQKQLEDDKQSESERPNRSEDERQRQLEPERQIELEKQRQMQLENQRQQRQEFERQKQLELENQRQMEIQRQRSGS</sequence>
<feature type="compositionally biased region" description="Basic and acidic residues" evidence="1">
    <location>
        <begin position="357"/>
        <end position="377"/>
    </location>
</feature>
<feature type="compositionally biased region" description="Polar residues" evidence="1">
    <location>
        <begin position="315"/>
        <end position="329"/>
    </location>
</feature>
<evidence type="ECO:0000313" key="2">
    <source>
        <dbReference type="EMBL" id="KAK7933938.1"/>
    </source>
</evidence>
<feature type="region of interest" description="Disordered" evidence="1">
    <location>
        <begin position="107"/>
        <end position="547"/>
    </location>
</feature>
<feature type="compositionally biased region" description="Polar residues" evidence="1">
    <location>
        <begin position="618"/>
        <end position="627"/>
    </location>
</feature>
<dbReference type="Proteomes" id="UP001460270">
    <property type="component" value="Unassembled WGS sequence"/>
</dbReference>
<feature type="region of interest" description="Disordered" evidence="1">
    <location>
        <begin position="733"/>
        <end position="823"/>
    </location>
</feature>
<feature type="compositionally biased region" description="Low complexity" evidence="1">
    <location>
        <begin position="734"/>
        <end position="750"/>
    </location>
</feature>
<keyword evidence="3" id="KW-1185">Reference proteome</keyword>
<dbReference type="InterPro" id="IPR040006">
    <property type="entry name" value="TNKS1BP1-like"/>
</dbReference>
<dbReference type="EMBL" id="JBBPFD010000003">
    <property type="protein sequence ID" value="KAK7933938.1"/>
    <property type="molecule type" value="Genomic_DNA"/>
</dbReference>
<feature type="compositionally biased region" description="Low complexity" evidence="1">
    <location>
        <begin position="197"/>
        <end position="210"/>
    </location>
</feature>
<feature type="compositionally biased region" description="Low complexity" evidence="1">
    <location>
        <begin position="412"/>
        <end position="431"/>
    </location>
</feature>
<feature type="compositionally biased region" description="Basic and acidic residues" evidence="1">
    <location>
        <begin position="787"/>
        <end position="823"/>
    </location>
</feature>
<evidence type="ECO:0000313" key="3">
    <source>
        <dbReference type="Proteomes" id="UP001460270"/>
    </source>
</evidence>
<feature type="region of interest" description="Disordered" evidence="1">
    <location>
        <begin position="860"/>
        <end position="936"/>
    </location>
</feature>
<name>A0AAW0PSB5_9GOBI</name>
<organism evidence="2 3">
    <name type="scientific">Mugilogobius chulae</name>
    <name type="common">yellowstripe goby</name>
    <dbReference type="NCBI Taxonomy" id="88201"/>
    <lineage>
        <taxon>Eukaryota</taxon>
        <taxon>Metazoa</taxon>
        <taxon>Chordata</taxon>
        <taxon>Craniata</taxon>
        <taxon>Vertebrata</taxon>
        <taxon>Euteleostomi</taxon>
        <taxon>Actinopterygii</taxon>
        <taxon>Neopterygii</taxon>
        <taxon>Teleostei</taxon>
        <taxon>Neoteleostei</taxon>
        <taxon>Acanthomorphata</taxon>
        <taxon>Gobiaria</taxon>
        <taxon>Gobiiformes</taxon>
        <taxon>Gobioidei</taxon>
        <taxon>Gobiidae</taxon>
        <taxon>Gobionellinae</taxon>
        <taxon>Mugilogobius</taxon>
    </lineage>
</organism>
<evidence type="ECO:0000256" key="1">
    <source>
        <dbReference type="SAM" id="MobiDB-lite"/>
    </source>
</evidence>
<comment type="caution">
    <text evidence="2">The sequence shown here is derived from an EMBL/GenBank/DDBJ whole genome shotgun (WGS) entry which is preliminary data.</text>
</comment>
<feature type="compositionally biased region" description="Basic and acidic residues" evidence="1">
    <location>
        <begin position="286"/>
        <end position="295"/>
    </location>
</feature>
<feature type="compositionally biased region" description="Polar residues" evidence="1">
    <location>
        <begin position="211"/>
        <end position="230"/>
    </location>
</feature>
<proteinExistence type="predicted"/>
<feature type="region of interest" description="Disordered" evidence="1">
    <location>
        <begin position="572"/>
        <end position="603"/>
    </location>
</feature>
<feature type="compositionally biased region" description="Basic and acidic residues" evidence="1">
    <location>
        <begin position="630"/>
        <end position="653"/>
    </location>
</feature>
<feature type="region of interest" description="Disordered" evidence="1">
    <location>
        <begin position="615"/>
        <end position="716"/>
    </location>
</feature>
<protein>
    <submittedName>
        <fullName evidence="2">Uncharacterized protein</fullName>
    </submittedName>
</protein>
<feature type="compositionally biased region" description="Basic and acidic residues" evidence="1">
    <location>
        <begin position="907"/>
        <end position="936"/>
    </location>
</feature>
<dbReference type="PANTHER" id="PTHR22042:SF3">
    <property type="entry name" value="RIKEN CDNA 2900026A02 GENE"/>
    <property type="match status" value="1"/>
</dbReference>
<dbReference type="AlphaFoldDB" id="A0AAW0PSB5"/>
<feature type="compositionally biased region" description="Basic and acidic residues" evidence="1">
    <location>
        <begin position="388"/>
        <end position="403"/>
    </location>
</feature>